<dbReference type="InterPro" id="IPR001796">
    <property type="entry name" value="DHFR_dom"/>
</dbReference>
<evidence type="ECO:0000313" key="9">
    <source>
        <dbReference type="EMBL" id="MBC5666971.1"/>
    </source>
</evidence>
<comment type="caution">
    <text evidence="9">The sequence shown here is derived from an EMBL/GenBank/DDBJ whole genome shotgun (WGS) entry which is preliminary data.</text>
</comment>
<feature type="domain" description="DHFR" evidence="8">
    <location>
        <begin position="1"/>
        <end position="163"/>
    </location>
</feature>
<evidence type="ECO:0000256" key="1">
    <source>
        <dbReference type="ARBA" id="ARBA00004903"/>
    </source>
</evidence>
<reference evidence="9 10" key="1">
    <citation type="submission" date="2020-08" db="EMBL/GenBank/DDBJ databases">
        <title>Genome public.</title>
        <authorList>
            <person name="Liu C."/>
            <person name="Sun Q."/>
        </authorList>
    </citation>
    <scope>NUCLEOTIDE SEQUENCE [LARGE SCALE GENOMIC DNA]</scope>
    <source>
        <strain evidence="9 10">BX4</strain>
    </source>
</reference>
<dbReference type="PIRSF" id="PIRSF000194">
    <property type="entry name" value="DHFR"/>
    <property type="match status" value="1"/>
</dbReference>
<dbReference type="PROSITE" id="PS51330">
    <property type="entry name" value="DHFR_2"/>
    <property type="match status" value="1"/>
</dbReference>
<dbReference type="Gene3D" id="3.40.430.10">
    <property type="entry name" value="Dihydrofolate Reductase, subunit A"/>
    <property type="match status" value="1"/>
</dbReference>
<evidence type="ECO:0000313" key="10">
    <source>
        <dbReference type="Proteomes" id="UP000597877"/>
    </source>
</evidence>
<evidence type="ECO:0000256" key="5">
    <source>
        <dbReference type="ARBA" id="ARBA00022857"/>
    </source>
</evidence>
<sequence length="163" mass="18980">MNLIVAVDKNWAIGYKNDLLVSIPDDMKFFRETTTGKVVIMGKNTLESFPNSKPLKNRVNIVIALEKDYKVDGATVVYSIEEALEEAKKYNTEDVFVIGGGSIYKQMLPYCDTAYVTYVNYEYAADTFIPNLDEMPDEWEMVEESEENTYFDLEYYFRTYKRK</sequence>
<dbReference type="InterPro" id="IPR024072">
    <property type="entry name" value="DHFR-like_dom_sf"/>
</dbReference>
<comment type="function">
    <text evidence="7">Key enzyme in folate metabolism. Catalyzes an essential reaction for de novo glycine and purine synthesis, and for DNA precursor synthesis.</text>
</comment>
<dbReference type="CDD" id="cd00209">
    <property type="entry name" value="DHFR"/>
    <property type="match status" value="1"/>
</dbReference>
<comment type="catalytic activity">
    <reaction evidence="7">
        <text>(6S)-5,6,7,8-tetrahydrofolate + NADP(+) = 7,8-dihydrofolate + NADPH + H(+)</text>
        <dbReference type="Rhea" id="RHEA:15009"/>
        <dbReference type="ChEBI" id="CHEBI:15378"/>
        <dbReference type="ChEBI" id="CHEBI:57451"/>
        <dbReference type="ChEBI" id="CHEBI:57453"/>
        <dbReference type="ChEBI" id="CHEBI:57783"/>
        <dbReference type="ChEBI" id="CHEBI:58349"/>
        <dbReference type="EC" id="1.5.1.3"/>
    </reaction>
</comment>
<evidence type="ECO:0000256" key="2">
    <source>
        <dbReference type="ARBA" id="ARBA00009539"/>
    </source>
</evidence>
<evidence type="ECO:0000259" key="8">
    <source>
        <dbReference type="PROSITE" id="PS51330"/>
    </source>
</evidence>
<dbReference type="PANTHER" id="PTHR48069:SF3">
    <property type="entry name" value="DIHYDROFOLATE REDUCTASE"/>
    <property type="match status" value="1"/>
</dbReference>
<protein>
    <recommendedName>
        <fullName evidence="3 7">Dihydrofolate reductase</fullName>
        <ecNumber evidence="3 7">1.5.1.3</ecNumber>
    </recommendedName>
</protein>
<dbReference type="EMBL" id="JACOOZ010000002">
    <property type="protein sequence ID" value="MBC5666971.1"/>
    <property type="molecule type" value="Genomic_DNA"/>
</dbReference>
<evidence type="ECO:0000256" key="4">
    <source>
        <dbReference type="ARBA" id="ARBA00022563"/>
    </source>
</evidence>
<evidence type="ECO:0000256" key="6">
    <source>
        <dbReference type="ARBA" id="ARBA00023002"/>
    </source>
</evidence>
<keyword evidence="6 7" id="KW-0560">Oxidoreductase</keyword>
<keyword evidence="10" id="KW-1185">Reference proteome</keyword>
<accession>A0ABR7F043</accession>
<name>A0ABR7F043_9FIRM</name>
<keyword evidence="4 7" id="KW-0554">One-carbon metabolism</keyword>
<organism evidence="9 10">
    <name type="scientific">Eubacterium segne</name>
    <dbReference type="NCBI Taxonomy" id="2763045"/>
    <lineage>
        <taxon>Bacteria</taxon>
        <taxon>Bacillati</taxon>
        <taxon>Bacillota</taxon>
        <taxon>Clostridia</taxon>
        <taxon>Eubacteriales</taxon>
        <taxon>Eubacteriaceae</taxon>
        <taxon>Eubacterium</taxon>
    </lineage>
</organism>
<keyword evidence="5 7" id="KW-0521">NADP</keyword>
<comment type="similarity">
    <text evidence="2 7">Belongs to the dihydrofolate reductase family.</text>
</comment>
<comment type="pathway">
    <text evidence="1 7">Cofactor biosynthesis; tetrahydrofolate biosynthesis; 5,6,7,8-tetrahydrofolate from 7,8-dihydrofolate: step 1/1.</text>
</comment>
<dbReference type="PANTHER" id="PTHR48069">
    <property type="entry name" value="DIHYDROFOLATE REDUCTASE"/>
    <property type="match status" value="1"/>
</dbReference>
<dbReference type="SUPFAM" id="SSF53597">
    <property type="entry name" value="Dihydrofolate reductase-like"/>
    <property type="match status" value="1"/>
</dbReference>
<evidence type="ECO:0000256" key="7">
    <source>
        <dbReference type="PIRNR" id="PIRNR000194"/>
    </source>
</evidence>
<dbReference type="Proteomes" id="UP000597877">
    <property type="component" value="Unassembled WGS sequence"/>
</dbReference>
<dbReference type="EC" id="1.5.1.3" evidence="3 7"/>
<dbReference type="InterPro" id="IPR012259">
    <property type="entry name" value="DHFR"/>
</dbReference>
<gene>
    <name evidence="9" type="ORF">H8S00_03055</name>
</gene>
<proteinExistence type="inferred from homology"/>
<dbReference type="Pfam" id="PF00186">
    <property type="entry name" value="DHFR_1"/>
    <property type="match status" value="1"/>
</dbReference>
<evidence type="ECO:0000256" key="3">
    <source>
        <dbReference type="ARBA" id="ARBA00012856"/>
    </source>
</evidence>
<dbReference type="PRINTS" id="PR00070">
    <property type="entry name" value="DHFR"/>
</dbReference>
<dbReference type="RefSeq" id="WP_186839979.1">
    <property type="nucleotide sequence ID" value="NZ_JACOOZ010000002.1"/>
</dbReference>